<organism evidence="1 2">
    <name type="scientific">Mariprofundus aestuarium</name>
    <dbReference type="NCBI Taxonomy" id="1921086"/>
    <lineage>
        <taxon>Bacteria</taxon>
        <taxon>Pseudomonadati</taxon>
        <taxon>Pseudomonadota</taxon>
        <taxon>Candidatius Mariprofundia</taxon>
        <taxon>Mariprofundales</taxon>
        <taxon>Mariprofundaceae</taxon>
        <taxon>Mariprofundus</taxon>
    </lineage>
</organism>
<sequence>MKLKQLLAGASLLFVTACGGEKTDLLFECPSPDGSKVATLYRVSDGDRAIDRETKLNVRPVSASFDGDMFSFSMRHGYDAIIQWSADDQLEVTYPEDSVLTHIENVIFGTSQTFSSNERIRVIYREKGSTHGYFMVEKRCFNALPE</sequence>
<reference evidence="1 2" key="1">
    <citation type="submission" date="2016-12" db="EMBL/GenBank/DDBJ databases">
        <title>Isolation and genomic insights into novel planktonic Zetaproteobacteria from stratified waters of the Chesapeake Bay.</title>
        <authorList>
            <person name="McAllister S.M."/>
            <person name="Kato S."/>
            <person name="Chan C.S."/>
            <person name="Chiu B.K."/>
            <person name="Field E.K."/>
        </authorList>
    </citation>
    <scope>NUCLEOTIDE SEQUENCE [LARGE SCALE GENOMIC DNA]</scope>
    <source>
        <strain evidence="1 2">CP-5</strain>
    </source>
</reference>
<name>A0A2K8L946_MARES</name>
<dbReference type="OrthoDB" id="5295786at2"/>
<dbReference type="KEGG" id="maes:Ga0123461_2397"/>
<dbReference type="EMBL" id="CP018799">
    <property type="protein sequence ID" value="ATX80796.1"/>
    <property type="molecule type" value="Genomic_DNA"/>
</dbReference>
<dbReference type="PROSITE" id="PS51257">
    <property type="entry name" value="PROKAR_LIPOPROTEIN"/>
    <property type="match status" value="1"/>
</dbReference>
<gene>
    <name evidence="1" type="ORF">Ga0123461_2397</name>
</gene>
<proteinExistence type="predicted"/>
<dbReference type="Proteomes" id="UP000231701">
    <property type="component" value="Chromosome"/>
</dbReference>
<evidence type="ECO:0000313" key="2">
    <source>
        <dbReference type="Proteomes" id="UP000231701"/>
    </source>
</evidence>
<dbReference type="RefSeq" id="WP_100278526.1">
    <property type="nucleotide sequence ID" value="NZ_CP018799.1"/>
</dbReference>
<dbReference type="AlphaFoldDB" id="A0A2K8L946"/>
<protein>
    <submittedName>
        <fullName evidence="1">Uncharacterized protein</fullName>
    </submittedName>
</protein>
<accession>A0A2K8L946</accession>
<keyword evidence="2" id="KW-1185">Reference proteome</keyword>
<evidence type="ECO:0000313" key="1">
    <source>
        <dbReference type="EMBL" id="ATX80796.1"/>
    </source>
</evidence>